<reference evidence="2 3" key="1">
    <citation type="journal article" date="2024" name="G3 (Bethesda)">
        <title>Genome assembly of Hibiscus sabdariffa L. provides insights into metabolisms of medicinal natural products.</title>
        <authorList>
            <person name="Kim T."/>
        </authorList>
    </citation>
    <scope>NUCLEOTIDE SEQUENCE [LARGE SCALE GENOMIC DNA]</scope>
    <source>
        <strain evidence="2">TK-2024</strain>
        <tissue evidence="2">Old leaves</tissue>
    </source>
</reference>
<name>A0ABR2QUC7_9ROSI</name>
<organism evidence="2 3">
    <name type="scientific">Hibiscus sabdariffa</name>
    <name type="common">roselle</name>
    <dbReference type="NCBI Taxonomy" id="183260"/>
    <lineage>
        <taxon>Eukaryota</taxon>
        <taxon>Viridiplantae</taxon>
        <taxon>Streptophyta</taxon>
        <taxon>Embryophyta</taxon>
        <taxon>Tracheophyta</taxon>
        <taxon>Spermatophyta</taxon>
        <taxon>Magnoliopsida</taxon>
        <taxon>eudicotyledons</taxon>
        <taxon>Gunneridae</taxon>
        <taxon>Pentapetalae</taxon>
        <taxon>rosids</taxon>
        <taxon>malvids</taxon>
        <taxon>Malvales</taxon>
        <taxon>Malvaceae</taxon>
        <taxon>Malvoideae</taxon>
        <taxon>Hibiscus</taxon>
    </lineage>
</organism>
<accession>A0ABR2QUC7</accession>
<protein>
    <submittedName>
        <fullName evidence="2">Uncharacterized protein</fullName>
    </submittedName>
</protein>
<feature type="region of interest" description="Disordered" evidence="1">
    <location>
        <begin position="57"/>
        <end position="79"/>
    </location>
</feature>
<evidence type="ECO:0000313" key="2">
    <source>
        <dbReference type="EMBL" id="KAK9004305.1"/>
    </source>
</evidence>
<dbReference type="EMBL" id="JBBPBN010000031">
    <property type="protein sequence ID" value="KAK9004305.1"/>
    <property type="molecule type" value="Genomic_DNA"/>
</dbReference>
<feature type="region of interest" description="Disordered" evidence="1">
    <location>
        <begin position="205"/>
        <end position="247"/>
    </location>
</feature>
<proteinExistence type="predicted"/>
<feature type="region of interest" description="Disordered" evidence="1">
    <location>
        <begin position="1"/>
        <end position="33"/>
    </location>
</feature>
<evidence type="ECO:0000313" key="3">
    <source>
        <dbReference type="Proteomes" id="UP001396334"/>
    </source>
</evidence>
<keyword evidence="3" id="KW-1185">Reference proteome</keyword>
<feature type="compositionally biased region" description="Basic and acidic residues" evidence="1">
    <location>
        <begin position="65"/>
        <end position="79"/>
    </location>
</feature>
<sequence length="247" mass="27059">MMSTKQSLSSKHGGSRFSILTETGHEVEEVEDEMDIQGDLNLLEERRPGLTSMLSKPIEFSVGESSKKGALDEQPKHSGESNKMVYCAITMEKDDTDVSRDNMGVTSNKALAVASKENIILGKSNLDKGNHSVVRVMENNVKSNLQTKNVRVLPPSITHGKVAGRKLSIGKGLSRGNTNPKKPTNNRSGKPALVELVESLSSELDKAHELTSQRQTKRREVTSTDEDNVQWRGNSTFETKLGGGQQK</sequence>
<comment type="caution">
    <text evidence="2">The sequence shown here is derived from an EMBL/GenBank/DDBJ whole genome shotgun (WGS) entry which is preliminary data.</text>
</comment>
<dbReference type="Proteomes" id="UP001396334">
    <property type="component" value="Unassembled WGS sequence"/>
</dbReference>
<feature type="compositionally biased region" description="Polar residues" evidence="1">
    <location>
        <begin position="1"/>
        <end position="12"/>
    </location>
</feature>
<gene>
    <name evidence="2" type="ORF">V6N11_002107</name>
</gene>
<feature type="region of interest" description="Disordered" evidence="1">
    <location>
        <begin position="163"/>
        <end position="191"/>
    </location>
</feature>
<evidence type="ECO:0000256" key="1">
    <source>
        <dbReference type="SAM" id="MobiDB-lite"/>
    </source>
</evidence>
<feature type="compositionally biased region" description="Polar residues" evidence="1">
    <location>
        <begin position="175"/>
        <end position="188"/>
    </location>
</feature>